<comment type="caution">
    <text evidence="3">The sequence shown here is derived from an EMBL/GenBank/DDBJ whole genome shotgun (WGS) entry which is preliminary data.</text>
</comment>
<feature type="region of interest" description="Disordered" evidence="1">
    <location>
        <begin position="1"/>
        <end position="21"/>
    </location>
</feature>
<evidence type="ECO:0000313" key="3">
    <source>
        <dbReference type="EMBL" id="MDQ1023771.1"/>
    </source>
</evidence>
<gene>
    <name evidence="3" type="ORF">QF035_001353</name>
</gene>
<accession>A0ABU0SM45</accession>
<dbReference type="PANTHER" id="PTHR43194">
    <property type="entry name" value="HYDROLASE ALPHA/BETA FOLD FAMILY"/>
    <property type="match status" value="1"/>
</dbReference>
<reference evidence="3 4" key="1">
    <citation type="submission" date="2023-07" db="EMBL/GenBank/DDBJ databases">
        <title>Comparative genomics of wheat-associated soil bacteria to identify genetic determinants of phenazine resistance.</title>
        <authorList>
            <person name="Mouncey N."/>
        </authorList>
    </citation>
    <scope>NUCLEOTIDE SEQUENCE [LARGE SCALE GENOMIC DNA]</scope>
    <source>
        <strain evidence="3 4">V2I4</strain>
    </source>
</reference>
<dbReference type="InterPro" id="IPR050228">
    <property type="entry name" value="Carboxylesterase_BioH"/>
</dbReference>
<keyword evidence="4" id="KW-1185">Reference proteome</keyword>
<evidence type="ECO:0000313" key="4">
    <source>
        <dbReference type="Proteomes" id="UP001230328"/>
    </source>
</evidence>
<dbReference type="Proteomes" id="UP001230328">
    <property type="component" value="Unassembled WGS sequence"/>
</dbReference>
<dbReference type="PANTHER" id="PTHR43194:SF2">
    <property type="entry name" value="PEROXISOMAL MEMBRANE PROTEIN LPX1"/>
    <property type="match status" value="1"/>
</dbReference>
<organism evidence="3 4">
    <name type="scientific">Streptomyces umbrinus</name>
    <dbReference type="NCBI Taxonomy" id="67370"/>
    <lineage>
        <taxon>Bacteria</taxon>
        <taxon>Bacillati</taxon>
        <taxon>Actinomycetota</taxon>
        <taxon>Actinomycetes</taxon>
        <taxon>Kitasatosporales</taxon>
        <taxon>Streptomycetaceae</taxon>
        <taxon>Streptomyces</taxon>
        <taxon>Streptomyces phaeochromogenes group</taxon>
    </lineage>
</organism>
<protein>
    <submittedName>
        <fullName evidence="3">Pimeloyl-ACP methyl ester carboxylesterase</fullName>
    </submittedName>
</protein>
<feature type="compositionally biased region" description="Basic and acidic residues" evidence="1">
    <location>
        <begin position="10"/>
        <end position="20"/>
    </location>
</feature>
<dbReference type="SUPFAM" id="SSF53474">
    <property type="entry name" value="alpha/beta-Hydrolases"/>
    <property type="match status" value="1"/>
</dbReference>
<dbReference type="InterPro" id="IPR000073">
    <property type="entry name" value="AB_hydrolase_1"/>
</dbReference>
<feature type="domain" description="AB hydrolase-1" evidence="2">
    <location>
        <begin position="39"/>
        <end position="245"/>
    </location>
</feature>
<sequence length="254" mass="27678">MTWDGGENGAGDRGRPRTEKGINVQLNTRTWGSGDKSAVLVHGIMSDSRTWRRVGPALAERGYRVVAVDLRGHGASPRGEYSPALFARDLVDTLTGRVDVAIGHSLGGLALSLAIDRLRPCRAVYCDPVWATSAPDRRVDAAAFVAGKHATREHIARLNPRWDEADVDVELATLADWDPDTAHFLGDRPLLGFLPAQPVVPSLVQLADPSFLIGPEDAAHLRTSHFEVRTVPGAGHTIHRDDFDDFMKSLEGWI</sequence>
<proteinExistence type="predicted"/>
<evidence type="ECO:0000259" key="2">
    <source>
        <dbReference type="Pfam" id="PF12697"/>
    </source>
</evidence>
<dbReference type="InterPro" id="IPR029058">
    <property type="entry name" value="AB_hydrolase_fold"/>
</dbReference>
<name>A0ABU0SM45_9ACTN</name>
<dbReference type="Pfam" id="PF12697">
    <property type="entry name" value="Abhydrolase_6"/>
    <property type="match status" value="1"/>
</dbReference>
<evidence type="ECO:0000256" key="1">
    <source>
        <dbReference type="SAM" id="MobiDB-lite"/>
    </source>
</evidence>
<dbReference type="Gene3D" id="3.40.50.1820">
    <property type="entry name" value="alpha/beta hydrolase"/>
    <property type="match status" value="1"/>
</dbReference>
<dbReference type="EMBL" id="JAUSZI010000002">
    <property type="protein sequence ID" value="MDQ1023771.1"/>
    <property type="molecule type" value="Genomic_DNA"/>
</dbReference>